<evidence type="ECO:0000313" key="2">
    <source>
        <dbReference type="Proteomes" id="UP000789920"/>
    </source>
</evidence>
<dbReference type="EMBL" id="CAJVQC010018668">
    <property type="protein sequence ID" value="CAG8695271.1"/>
    <property type="molecule type" value="Genomic_DNA"/>
</dbReference>
<proteinExistence type="predicted"/>
<keyword evidence="2" id="KW-1185">Reference proteome</keyword>
<evidence type="ECO:0000313" key="1">
    <source>
        <dbReference type="EMBL" id="CAG8695271.1"/>
    </source>
</evidence>
<reference evidence="1" key="1">
    <citation type="submission" date="2021-06" db="EMBL/GenBank/DDBJ databases">
        <authorList>
            <person name="Kallberg Y."/>
            <person name="Tangrot J."/>
            <person name="Rosling A."/>
        </authorList>
    </citation>
    <scope>NUCLEOTIDE SEQUENCE</scope>
    <source>
        <strain evidence="1">MA461A</strain>
    </source>
</reference>
<sequence>PIRSQDDNEDFMQELEKLTISDSKICLPTTNNLSNKVIEATEATKVTEATKMIEEDIVDKAETSDKEENYENQLENGEIVNDELPEFEFDKRTTHPADDSLAK</sequence>
<organism evidence="1 2">
    <name type="scientific">Racocetra persica</name>
    <dbReference type="NCBI Taxonomy" id="160502"/>
    <lineage>
        <taxon>Eukaryota</taxon>
        <taxon>Fungi</taxon>
        <taxon>Fungi incertae sedis</taxon>
        <taxon>Mucoromycota</taxon>
        <taxon>Glomeromycotina</taxon>
        <taxon>Glomeromycetes</taxon>
        <taxon>Diversisporales</taxon>
        <taxon>Gigasporaceae</taxon>
        <taxon>Racocetra</taxon>
    </lineage>
</organism>
<protein>
    <submittedName>
        <fullName evidence="1">17760_t:CDS:1</fullName>
    </submittedName>
</protein>
<dbReference type="Proteomes" id="UP000789920">
    <property type="component" value="Unassembled WGS sequence"/>
</dbReference>
<accession>A0ACA9PBS4</accession>
<name>A0ACA9PBS4_9GLOM</name>
<gene>
    <name evidence="1" type="ORF">RPERSI_LOCUS9750</name>
</gene>
<feature type="non-terminal residue" evidence="1">
    <location>
        <position position="1"/>
    </location>
</feature>
<comment type="caution">
    <text evidence="1">The sequence shown here is derived from an EMBL/GenBank/DDBJ whole genome shotgun (WGS) entry which is preliminary data.</text>
</comment>